<dbReference type="InterPro" id="IPR045078">
    <property type="entry name" value="TST/MPST-like"/>
</dbReference>
<dbReference type="PATRIC" id="fig|472175.3.peg.885"/>
<dbReference type="GO" id="GO:0004792">
    <property type="term" value="F:thiosulfate-cyanide sulfurtransferase activity"/>
    <property type="evidence" value="ECO:0007669"/>
    <property type="project" value="InterPro"/>
</dbReference>
<dbReference type="PANTHER" id="PTHR11364:SF27">
    <property type="entry name" value="SULFURTRANSFERASE"/>
    <property type="match status" value="1"/>
</dbReference>
<dbReference type="FunFam" id="3.40.250.10:FF:000015">
    <property type="entry name" value="Sulfurtransferase"/>
    <property type="match status" value="1"/>
</dbReference>
<dbReference type="PANTHER" id="PTHR11364">
    <property type="entry name" value="THIOSULFATE SULFERTANSFERASE"/>
    <property type="match status" value="1"/>
</dbReference>
<keyword evidence="4" id="KW-0677">Repeat</keyword>
<feature type="domain" description="Rhodanese" evidence="8">
    <location>
        <begin position="19"/>
        <end position="136"/>
    </location>
</feature>
<dbReference type="InterPro" id="IPR036873">
    <property type="entry name" value="Rhodanese-like_dom_sf"/>
</dbReference>
<dbReference type="SMART" id="SM00450">
    <property type="entry name" value="RHOD"/>
    <property type="match status" value="2"/>
</dbReference>
<evidence type="ECO:0000256" key="4">
    <source>
        <dbReference type="ARBA" id="ARBA00022737"/>
    </source>
</evidence>
<dbReference type="PROSITE" id="PS00683">
    <property type="entry name" value="RHODANESE_2"/>
    <property type="match status" value="1"/>
</dbReference>
<evidence type="ECO:0000256" key="5">
    <source>
        <dbReference type="ARBA" id="ARBA00051793"/>
    </source>
</evidence>
<protein>
    <recommendedName>
        <fullName evidence="6">Sulfurtransferase</fullName>
    </recommendedName>
</protein>
<dbReference type="FunFam" id="3.40.250.10:FF:000001">
    <property type="entry name" value="Sulfurtransferase"/>
    <property type="match status" value="1"/>
</dbReference>
<evidence type="ECO:0000313" key="10">
    <source>
        <dbReference type="Proteomes" id="UP000053675"/>
    </source>
</evidence>
<dbReference type="EMBL" id="JMQM01000001">
    <property type="protein sequence ID" value="KFB09854.1"/>
    <property type="molecule type" value="Genomic_DNA"/>
</dbReference>
<dbReference type="Proteomes" id="UP000053675">
    <property type="component" value="Unassembled WGS sequence"/>
</dbReference>
<organism evidence="9 10">
    <name type="scientific">Nitratireductor basaltis</name>
    <dbReference type="NCBI Taxonomy" id="472175"/>
    <lineage>
        <taxon>Bacteria</taxon>
        <taxon>Pseudomonadati</taxon>
        <taxon>Pseudomonadota</taxon>
        <taxon>Alphaproteobacteria</taxon>
        <taxon>Hyphomicrobiales</taxon>
        <taxon>Phyllobacteriaceae</taxon>
        <taxon>Nitratireductor</taxon>
    </lineage>
</organism>
<dbReference type="eggNOG" id="COG2897">
    <property type="taxonomic scope" value="Bacteria"/>
</dbReference>
<dbReference type="GO" id="GO:0016784">
    <property type="term" value="F:3-mercaptopyruvate sulfurtransferase activity"/>
    <property type="evidence" value="ECO:0007669"/>
    <property type="project" value="UniProtKB-EC"/>
</dbReference>
<dbReference type="SUPFAM" id="SSF52821">
    <property type="entry name" value="Rhodanese/Cell cycle control phosphatase"/>
    <property type="match status" value="2"/>
</dbReference>
<evidence type="ECO:0000256" key="3">
    <source>
        <dbReference type="ARBA" id="ARBA00022679"/>
    </source>
</evidence>
<feature type="domain" description="Rhodanese" evidence="8">
    <location>
        <begin position="166"/>
        <end position="279"/>
    </location>
</feature>
<proteinExistence type="predicted"/>
<comment type="subcellular location">
    <subcellularLocation>
        <location evidence="1">Cytoplasm</location>
    </subcellularLocation>
</comment>
<name>A0A084UA68_9HYPH</name>
<comment type="caution">
    <text evidence="9">The sequence shown here is derived from an EMBL/GenBank/DDBJ whole genome shotgun (WGS) entry which is preliminary data.</text>
</comment>
<dbReference type="PROSITE" id="PS50206">
    <property type="entry name" value="RHODANESE_3"/>
    <property type="match status" value="2"/>
</dbReference>
<evidence type="ECO:0000256" key="7">
    <source>
        <dbReference type="SAM" id="MobiDB-lite"/>
    </source>
</evidence>
<dbReference type="GO" id="GO:0005737">
    <property type="term" value="C:cytoplasm"/>
    <property type="evidence" value="ECO:0007669"/>
    <property type="project" value="UniProtKB-SubCell"/>
</dbReference>
<evidence type="ECO:0000259" key="8">
    <source>
        <dbReference type="PROSITE" id="PS50206"/>
    </source>
</evidence>
<dbReference type="OrthoDB" id="9781034at2"/>
<evidence type="ECO:0000256" key="2">
    <source>
        <dbReference type="ARBA" id="ARBA00022490"/>
    </source>
</evidence>
<dbReference type="STRING" id="472175.EL18_00874"/>
<dbReference type="Pfam" id="PF00581">
    <property type="entry name" value="Rhodanese"/>
    <property type="match status" value="2"/>
</dbReference>
<gene>
    <name evidence="9" type="ORF">EL18_00874</name>
</gene>
<dbReference type="NCBIfam" id="NF008557">
    <property type="entry name" value="PRK11493.1"/>
    <property type="match status" value="1"/>
</dbReference>
<keyword evidence="3 6" id="KW-0808">Transferase</keyword>
<reference evidence="9 10" key="1">
    <citation type="submission" date="2014-05" db="EMBL/GenBank/DDBJ databases">
        <title>Draft Genome Sequence of Nitratireductor basaltis Strain UMTGB225, A Marine Bacterium Isolated from Green Barrel Tunicate.</title>
        <authorList>
            <person name="Gan H.Y."/>
        </authorList>
    </citation>
    <scope>NUCLEOTIDE SEQUENCE [LARGE SCALE GENOMIC DNA]</scope>
    <source>
        <strain evidence="9 10">UMTGB225</strain>
    </source>
</reference>
<keyword evidence="2" id="KW-0963">Cytoplasm</keyword>
<dbReference type="CDD" id="cd01448">
    <property type="entry name" value="TST_Repeat_1"/>
    <property type="match status" value="1"/>
</dbReference>
<accession>A0A084UA68</accession>
<dbReference type="RefSeq" id="WP_036480116.1">
    <property type="nucleotide sequence ID" value="NZ_JMQM01000001.1"/>
</dbReference>
<evidence type="ECO:0000313" key="9">
    <source>
        <dbReference type="EMBL" id="KFB09854.1"/>
    </source>
</evidence>
<dbReference type="CDD" id="cd01449">
    <property type="entry name" value="TST_Repeat_2"/>
    <property type="match status" value="1"/>
</dbReference>
<evidence type="ECO:0000256" key="6">
    <source>
        <dbReference type="RuleBase" id="RU000507"/>
    </source>
</evidence>
<keyword evidence="10" id="KW-1185">Reference proteome</keyword>
<dbReference type="InterPro" id="IPR001307">
    <property type="entry name" value="Thiosulphate_STrfase_CS"/>
</dbReference>
<dbReference type="Gene3D" id="3.40.250.10">
    <property type="entry name" value="Rhodanese-like domain"/>
    <property type="match status" value="2"/>
</dbReference>
<dbReference type="InterPro" id="IPR001763">
    <property type="entry name" value="Rhodanese-like_dom"/>
</dbReference>
<comment type="catalytic activity">
    <reaction evidence="5">
        <text>2-oxo-3-sulfanylpropanoate + [thioredoxin]-dithiol = [thioredoxin]-disulfide + hydrogen sulfide + pyruvate + H(+)</text>
        <dbReference type="Rhea" id="RHEA:21740"/>
        <dbReference type="Rhea" id="RHEA-COMP:10698"/>
        <dbReference type="Rhea" id="RHEA-COMP:10700"/>
        <dbReference type="ChEBI" id="CHEBI:15361"/>
        <dbReference type="ChEBI" id="CHEBI:15378"/>
        <dbReference type="ChEBI" id="CHEBI:29919"/>
        <dbReference type="ChEBI" id="CHEBI:29950"/>
        <dbReference type="ChEBI" id="CHEBI:50058"/>
        <dbReference type="ChEBI" id="CHEBI:57678"/>
        <dbReference type="EC" id="2.8.1.2"/>
    </reaction>
    <physiologicalReaction direction="left-to-right" evidence="5">
        <dbReference type="Rhea" id="RHEA:21741"/>
    </physiologicalReaction>
</comment>
<sequence>MEEQRRFIVSADWLEKRIGEPGLSIIDASWYLPAQNRDAEAEYDAAHIPGAVFFDHELVCDAGSKLPHTMPEPLTFERHASSMGVTRNDTIVVYDGPGFFTAPRAWWMFRVMGAEKVYVLDGGFYRWRTQGRPVTSEPTKIASAVFDPKVDRNAVVGFDEMLQLVREGGAQIADARSSGRYKGVEAEPRKGMRSGHMPGAVSVPVTSLSRDGSLLSRQALEEHLRGCGLDPEKPVVATCGSGITAAAIVLALAETGHDHARLYDGSWSEWGGRDDTPVETSD</sequence>
<feature type="region of interest" description="Disordered" evidence="7">
    <location>
        <begin position="180"/>
        <end position="201"/>
    </location>
</feature>
<dbReference type="AlphaFoldDB" id="A0A084UA68"/>
<evidence type="ECO:0000256" key="1">
    <source>
        <dbReference type="ARBA" id="ARBA00004496"/>
    </source>
</evidence>
<dbReference type="PROSITE" id="PS00380">
    <property type="entry name" value="RHODANESE_1"/>
    <property type="match status" value="1"/>
</dbReference>